<dbReference type="GeneID" id="80518581"/>
<dbReference type="KEGG" id="vg:80518581"/>
<organism evidence="1">
    <name type="scientific">Tupanvirus soda lake</name>
    <dbReference type="NCBI Taxonomy" id="2126985"/>
    <lineage>
        <taxon>Viruses</taxon>
        <taxon>Varidnaviria</taxon>
        <taxon>Bamfordvirae</taxon>
        <taxon>Nucleocytoviricota</taxon>
        <taxon>Megaviricetes</taxon>
        <taxon>Imitervirales</taxon>
        <taxon>Mimiviridae</taxon>
        <taxon>Megamimivirinae</taxon>
        <taxon>Tupanvirus</taxon>
        <taxon>Tupanvirus salinum</taxon>
    </lineage>
</organism>
<evidence type="ECO:0000313" key="1">
    <source>
        <dbReference type="EMBL" id="QKU35162.1"/>
    </source>
</evidence>
<name>A0A6N1NYR9_9VIRU</name>
<accession>A0A6N1NYR9</accession>
<sequence length="371" mass="43159">MVQQTFNFDVQQFCNYKVAIDSAMDNKITLKIVQDPQFDKYEINNKNKNHVFDYFNGKNDQITIICVSLKSIKLNIYREDIPIEQIYVAEHLRMGFGKVIKESTNLKEYSDPYKPAIFYGVWSKNDLNALVNNKSLKIMIWSGGDINYAQYRQAYVNKIILDNVNKIKTLTKIVHISKSSFISESLNKFDLIHMNIPYIAIDHDLYKPVPKGDSIYVYTSPAMEKYYGSDLYDKIVDKYKNINFIFACCEASTQYMTNTKYKTKYNIKYYNKNDLVNNIYPKCFLALRLTIHDGIANTVQELGLMGIKSVHNGNGPSCLNYKTFEDICEHIDNEIKTIGECDIDLANKVKSYLKLSPDFYNTKFYIKSVFY</sequence>
<reference evidence="1" key="2">
    <citation type="journal article" date="2018" name="Nat. Commun.">
        <title>Tailed giant Tupanvirus possesses the most complete translational apparatus of the known virosphere.</title>
        <authorList>
            <person name="Abrahao J."/>
            <person name="Silva L."/>
            <person name="Silva L.S."/>
            <person name="Khalil J.Y.B."/>
            <person name="Rodrigues R."/>
            <person name="Arantes T."/>
            <person name="Assis F."/>
            <person name="Boratto P."/>
            <person name="Andrade M."/>
            <person name="Kroon E.G."/>
            <person name="Ribeiro B."/>
            <person name="Bergier I."/>
            <person name="Seligmann H."/>
            <person name="Ghigo E."/>
            <person name="Colson P."/>
            <person name="Levasseur A."/>
            <person name="Kroemer G."/>
            <person name="Raoult D."/>
            <person name="La Scola B."/>
        </authorList>
    </citation>
    <scope>NUCLEOTIDE SEQUENCE [LARGE SCALE GENOMIC DNA]</scope>
    <source>
        <strain evidence="1">Soda lake</strain>
    </source>
</reference>
<reference evidence="1" key="1">
    <citation type="submission" date="2017-01" db="EMBL/GenBank/DDBJ databases">
        <authorList>
            <person name="Assis F.L."/>
            <person name="Abrahao J.S."/>
            <person name="Silva L."/>
            <person name="Khalil J.B."/>
            <person name="Rodrigues R."/>
            <person name="Silva L.S."/>
            <person name="Arantes T."/>
            <person name="Boratto P."/>
            <person name="Andrade M."/>
            <person name="Kroon E.G."/>
            <person name="Ribeiro B."/>
            <person name="Bergier I."/>
            <person name="Seligmann H."/>
            <person name="Ghigo E."/>
            <person name="Colson P."/>
            <person name="Levasseur A."/>
            <person name="Raoult D."/>
            <person name="Scola B.L."/>
        </authorList>
    </citation>
    <scope>NUCLEOTIDE SEQUENCE</scope>
    <source>
        <strain evidence="1">Soda lake</strain>
    </source>
</reference>
<dbReference type="EMBL" id="KY523104">
    <property type="protein sequence ID" value="QKU35162.1"/>
    <property type="molecule type" value="Genomic_DNA"/>
</dbReference>
<proteinExistence type="predicted"/>
<protein>
    <submittedName>
        <fullName evidence="1">Uncharacterized protein</fullName>
    </submittedName>
</protein>
<dbReference type="RefSeq" id="YP_010781817.1">
    <property type="nucleotide sequence ID" value="NC_075039.1"/>
</dbReference>